<dbReference type="EMBL" id="JAKLMC020000038">
    <property type="protein sequence ID" value="KAK5949187.1"/>
    <property type="molecule type" value="Genomic_DNA"/>
</dbReference>
<feature type="transmembrane region" description="Helical" evidence="1">
    <location>
        <begin position="9"/>
        <end position="32"/>
    </location>
</feature>
<dbReference type="PANTHER" id="PTHR12277">
    <property type="entry name" value="ALPHA/BETA HYDROLASE DOMAIN-CONTAINING PROTEIN"/>
    <property type="match status" value="1"/>
</dbReference>
<sequence length="402" mass="45382">MAPTWVKQCFWTLAGTGAVYVLSVLALTIPVLQRNATYAHNINPAYWQNLSNVEQFGFVHHQVQPFTVRSTNNVTLHAWHILPAHLYREHKEKLINQPDFGLKPFDEAAESVGLRLLLDEPNAKVVVSFHGNAAHIGSSHRPATYQQLLSTSTVEQPVHVVAFDYRGFGMSTGTPNEQGVIDDGIAVMSALCGSPDRLAATNRSPSLSHSSLQPSQIILVGQSLGTFISTATYHEWTIRLQQAPFKALILLASFSSLTKLLDSYSIKGFTPPLLSPLTQYPYVQNWIRRRIHDKWDTASRIKEMLTLPNMKLDLSIMHAKDDWEIPYHEGYMNWLAVEEAVNGTGTFTSTHEDLFYPEFTKSWVSDDGVKMVRWDKVRHGGHNRLPTSEHLKVILYDILERQ</sequence>
<evidence type="ECO:0000313" key="4">
    <source>
        <dbReference type="Proteomes" id="UP001316803"/>
    </source>
</evidence>
<evidence type="ECO:0000259" key="2">
    <source>
        <dbReference type="Pfam" id="PF12697"/>
    </source>
</evidence>
<name>A0AAN8I1J7_9EURO</name>
<dbReference type="Proteomes" id="UP001316803">
    <property type="component" value="Unassembled WGS sequence"/>
</dbReference>
<organism evidence="3 4">
    <name type="scientific">Knufia fluminis</name>
    <dbReference type="NCBI Taxonomy" id="191047"/>
    <lineage>
        <taxon>Eukaryota</taxon>
        <taxon>Fungi</taxon>
        <taxon>Dikarya</taxon>
        <taxon>Ascomycota</taxon>
        <taxon>Pezizomycotina</taxon>
        <taxon>Eurotiomycetes</taxon>
        <taxon>Chaetothyriomycetidae</taxon>
        <taxon>Chaetothyriales</taxon>
        <taxon>Trichomeriaceae</taxon>
        <taxon>Knufia</taxon>
    </lineage>
</organism>
<dbReference type="AlphaFoldDB" id="A0AAN8I1J7"/>
<dbReference type="InterPro" id="IPR029058">
    <property type="entry name" value="AB_hydrolase_fold"/>
</dbReference>
<dbReference type="InterPro" id="IPR000073">
    <property type="entry name" value="AB_hydrolase_1"/>
</dbReference>
<reference evidence="3 4" key="1">
    <citation type="submission" date="2022-12" db="EMBL/GenBank/DDBJ databases">
        <title>Genomic features and morphological characterization of a novel Knufia sp. strain isolated from spacecraft assembly facility.</title>
        <authorList>
            <person name="Teixeira M."/>
            <person name="Chander A.M."/>
            <person name="Stajich J.E."/>
            <person name="Venkateswaran K."/>
        </authorList>
    </citation>
    <scope>NUCLEOTIDE SEQUENCE [LARGE SCALE GENOMIC DNA]</scope>
    <source>
        <strain evidence="3 4">FJI-L2-BK-P2</strain>
    </source>
</reference>
<feature type="domain" description="AB hydrolase-1" evidence="2">
    <location>
        <begin position="129"/>
        <end position="306"/>
    </location>
</feature>
<keyword evidence="4" id="KW-1185">Reference proteome</keyword>
<dbReference type="SUPFAM" id="SSF53474">
    <property type="entry name" value="alpha/beta-Hydrolases"/>
    <property type="match status" value="1"/>
</dbReference>
<keyword evidence="1" id="KW-0472">Membrane</keyword>
<accession>A0AAN8I1J7</accession>
<keyword evidence="1" id="KW-1133">Transmembrane helix</keyword>
<dbReference type="Gene3D" id="3.40.50.1820">
    <property type="entry name" value="alpha/beta hydrolase"/>
    <property type="match status" value="1"/>
</dbReference>
<dbReference type="PANTHER" id="PTHR12277:SF81">
    <property type="entry name" value="PROTEIN ABHD13"/>
    <property type="match status" value="1"/>
</dbReference>
<evidence type="ECO:0000256" key="1">
    <source>
        <dbReference type="SAM" id="Phobius"/>
    </source>
</evidence>
<gene>
    <name evidence="3" type="ORF">OHC33_009728</name>
</gene>
<protein>
    <recommendedName>
        <fullName evidence="2">AB hydrolase-1 domain-containing protein</fullName>
    </recommendedName>
</protein>
<evidence type="ECO:0000313" key="3">
    <source>
        <dbReference type="EMBL" id="KAK5949187.1"/>
    </source>
</evidence>
<keyword evidence="1" id="KW-0812">Transmembrane</keyword>
<dbReference type="Pfam" id="PF12697">
    <property type="entry name" value="Abhydrolase_6"/>
    <property type="match status" value="1"/>
</dbReference>
<comment type="caution">
    <text evidence="3">The sequence shown here is derived from an EMBL/GenBank/DDBJ whole genome shotgun (WGS) entry which is preliminary data.</text>
</comment>
<proteinExistence type="predicted"/>